<keyword evidence="2" id="KW-0813">Transport</keyword>
<evidence type="ECO:0000256" key="2">
    <source>
        <dbReference type="ARBA" id="ARBA00022448"/>
    </source>
</evidence>
<dbReference type="SUPFAM" id="SSF49478">
    <property type="entry name" value="Cna protein B-type domain"/>
    <property type="match status" value="1"/>
</dbReference>
<evidence type="ECO:0000313" key="11">
    <source>
        <dbReference type="Proteomes" id="UP000523447"/>
    </source>
</evidence>
<dbReference type="InterPro" id="IPR036259">
    <property type="entry name" value="MFS_trans_sf"/>
</dbReference>
<feature type="transmembrane region" description="Helical" evidence="8">
    <location>
        <begin position="170"/>
        <end position="193"/>
    </location>
</feature>
<feature type="transmembrane region" description="Helical" evidence="8">
    <location>
        <begin position="544"/>
        <end position="569"/>
    </location>
</feature>
<dbReference type="InterPro" id="IPR013783">
    <property type="entry name" value="Ig-like_fold"/>
</dbReference>
<feature type="transmembrane region" description="Helical" evidence="8">
    <location>
        <begin position="402"/>
        <end position="425"/>
    </location>
</feature>
<evidence type="ECO:0000259" key="9">
    <source>
        <dbReference type="PROSITE" id="PS50850"/>
    </source>
</evidence>
<dbReference type="Pfam" id="PF13620">
    <property type="entry name" value="CarboxypepD_reg"/>
    <property type="match status" value="3"/>
</dbReference>
<feature type="transmembrane region" description="Helical" evidence="8">
    <location>
        <begin position="306"/>
        <end position="334"/>
    </location>
</feature>
<accession>A0A7X6M116</accession>
<evidence type="ECO:0000256" key="3">
    <source>
        <dbReference type="ARBA" id="ARBA00022475"/>
    </source>
</evidence>
<dbReference type="Gene3D" id="1.20.1250.20">
    <property type="entry name" value="MFS general substrate transporter like domains"/>
    <property type="match status" value="2"/>
</dbReference>
<keyword evidence="4 8" id="KW-0812">Transmembrane</keyword>
<feature type="transmembrane region" description="Helical" evidence="8">
    <location>
        <begin position="346"/>
        <end position="365"/>
    </location>
</feature>
<organism evidence="10 11">
    <name type="scientific">Nocardia veterana</name>
    <dbReference type="NCBI Taxonomy" id="132249"/>
    <lineage>
        <taxon>Bacteria</taxon>
        <taxon>Bacillati</taxon>
        <taxon>Actinomycetota</taxon>
        <taxon>Actinomycetes</taxon>
        <taxon>Mycobacteriales</taxon>
        <taxon>Nocardiaceae</taxon>
        <taxon>Nocardia</taxon>
    </lineage>
</organism>
<name>A0A7X6M116_9NOCA</name>
<feature type="region of interest" description="Disordered" evidence="7">
    <location>
        <begin position="867"/>
        <end position="893"/>
    </location>
</feature>
<feature type="domain" description="Major facilitator superfamily (MFS) profile" evidence="9">
    <location>
        <begin position="35"/>
        <end position="574"/>
    </location>
</feature>
<dbReference type="InterPro" id="IPR020846">
    <property type="entry name" value="MFS_dom"/>
</dbReference>
<dbReference type="Proteomes" id="UP000523447">
    <property type="component" value="Unassembled WGS sequence"/>
</dbReference>
<sequence length="893" mass="94047">MTSAQSSDGLDTSDIRTIGRRLRVDRDHPHYKWVALSNTTLGMLMVTINSSIVIISLPAIFRGIHLNPLAPGNVSYLLWLLMGFLLTSAVLVVMFGRLGDMFGRVRIYNLGFVVFTVAAIALSFDPFDLGGGALWLIGWRVVQGVGGAMLMANSAALVTDAFPARQRGMALGINQVAAVAGSFLGLLIGGLLAEWDWKAVFWVSVPFGVLGTIWSYRSLHDNGQRTPGSLDLPGTLTFALGLTALLTGITYGIQPHGSSKTGWTNPWVLAAVIGGLVLLAVFCVIETKTKQPMFEMSLFRNRTFALGNFAGLMASVGRGGLQFMLIIWLQGIWLPLHGFDFESTPLWAGIYMLPLTIGFLVSGPLSGWLSDRYGGRIFATTGLLLAAVTFVLLVLIPVDFNYWLFALIILLNGLGMGIFTSPNTAEIMSAVPASQRGVASGMRATLMNGGMALAIGIFFSLMIVGLSGTLPDAMNSGLRDQGVPADVASQMADMPPVGSLFATFLGYNPFKELLGPTGTLDRPGVHSDVLTGQEFFPHLIADPFHSGLVVVFLAAAVMMLLGSIASWFARGDYVEHEAAQLTEAVREGMLTPAEADAEAPRPATGGLVRTPLRATESGRSISGHVQRADGRPVAGVALTLIDQRGHQVSRATGDGDGRYLIDPPSPGSYVLIVSAGGHQPAAVNVGVDGRPQRLDVTLHGSGELSGTVRAAGPGRPVAGATVTVTDVRGEVVAAAVSGEDGGYHCQGVVSGTYTLVTVAPHMRPQAIALTVPDSGVLHHDVELNPLAVLSGSVTADGRAVADAEVTVRDDSGTVLGSARTDRFGRYTVTDLTEGEHTVVVRGYPPRTSRVSVTDSAPEHDVQLGYDLPSSGNGVARAGDAALDRPAHAVSEAD</sequence>
<feature type="transmembrane region" description="Helical" evidence="8">
    <location>
        <begin position="266"/>
        <end position="285"/>
    </location>
</feature>
<dbReference type="GO" id="GO:0005886">
    <property type="term" value="C:plasma membrane"/>
    <property type="evidence" value="ECO:0007669"/>
    <property type="project" value="UniProtKB-SubCell"/>
</dbReference>
<dbReference type="GO" id="GO:0005975">
    <property type="term" value="P:carbohydrate metabolic process"/>
    <property type="evidence" value="ECO:0007669"/>
    <property type="project" value="UniProtKB-ARBA"/>
</dbReference>
<feature type="transmembrane region" description="Helical" evidence="8">
    <location>
        <begin position="136"/>
        <end position="158"/>
    </location>
</feature>
<proteinExistence type="predicted"/>
<feature type="transmembrane region" description="Helical" evidence="8">
    <location>
        <begin position="377"/>
        <end position="396"/>
    </location>
</feature>
<dbReference type="Pfam" id="PF07690">
    <property type="entry name" value="MFS_1"/>
    <property type="match status" value="1"/>
</dbReference>
<comment type="caution">
    <text evidence="10">The sequence shown here is derived from an EMBL/GenBank/DDBJ whole genome shotgun (WGS) entry which is preliminary data.</text>
</comment>
<evidence type="ECO:0000256" key="7">
    <source>
        <dbReference type="SAM" id="MobiDB-lite"/>
    </source>
</evidence>
<dbReference type="SUPFAM" id="SSF103473">
    <property type="entry name" value="MFS general substrate transporter"/>
    <property type="match status" value="1"/>
</dbReference>
<dbReference type="GO" id="GO:0022857">
    <property type="term" value="F:transmembrane transporter activity"/>
    <property type="evidence" value="ECO:0007669"/>
    <property type="project" value="InterPro"/>
</dbReference>
<dbReference type="Gene3D" id="2.60.40.1120">
    <property type="entry name" value="Carboxypeptidase-like, regulatory domain"/>
    <property type="match status" value="2"/>
</dbReference>
<reference evidence="10 11" key="1">
    <citation type="submission" date="2020-04" db="EMBL/GenBank/DDBJ databases">
        <title>MicrobeNet Type strains.</title>
        <authorList>
            <person name="Nicholson A.C."/>
        </authorList>
    </citation>
    <scope>NUCLEOTIDE SEQUENCE [LARGE SCALE GENOMIC DNA]</scope>
    <source>
        <strain evidence="10 11">DSM 44445</strain>
    </source>
</reference>
<evidence type="ECO:0000256" key="8">
    <source>
        <dbReference type="SAM" id="Phobius"/>
    </source>
</evidence>
<feature type="transmembrane region" description="Helical" evidence="8">
    <location>
        <begin position="41"/>
        <end position="64"/>
    </location>
</feature>
<dbReference type="InterPro" id="IPR008969">
    <property type="entry name" value="CarboxyPept-like_regulatory"/>
</dbReference>
<dbReference type="SUPFAM" id="SSF49464">
    <property type="entry name" value="Carboxypeptidase regulatory domain-like"/>
    <property type="match status" value="2"/>
</dbReference>
<comment type="subcellular location">
    <subcellularLocation>
        <location evidence="1">Cell membrane</location>
        <topology evidence="1">Multi-pass membrane protein</topology>
    </subcellularLocation>
</comment>
<evidence type="ECO:0000256" key="4">
    <source>
        <dbReference type="ARBA" id="ARBA00022692"/>
    </source>
</evidence>
<dbReference type="InterPro" id="IPR011701">
    <property type="entry name" value="MFS"/>
</dbReference>
<evidence type="ECO:0000256" key="5">
    <source>
        <dbReference type="ARBA" id="ARBA00022989"/>
    </source>
</evidence>
<evidence type="ECO:0000313" key="10">
    <source>
        <dbReference type="EMBL" id="NKY87779.1"/>
    </source>
</evidence>
<dbReference type="CDD" id="cd17321">
    <property type="entry name" value="MFS_MMR_MDR_like"/>
    <property type="match status" value="1"/>
</dbReference>
<dbReference type="PANTHER" id="PTHR42718:SF46">
    <property type="entry name" value="BLR6921 PROTEIN"/>
    <property type="match status" value="1"/>
</dbReference>
<evidence type="ECO:0000256" key="1">
    <source>
        <dbReference type="ARBA" id="ARBA00004651"/>
    </source>
</evidence>
<evidence type="ECO:0000256" key="6">
    <source>
        <dbReference type="ARBA" id="ARBA00023136"/>
    </source>
</evidence>
<dbReference type="PANTHER" id="PTHR42718">
    <property type="entry name" value="MAJOR FACILITATOR SUPERFAMILY MULTIDRUG TRANSPORTER MFSC"/>
    <property type="match status" value="1"/>
</dbReference>
<protein>
    <submittedName>
        <fullName evidence="10">MFS transporter</fullName>
    </submittedName>
</protein>
<feature type="transmembrane region" description="Helical" evidence="8">
    <location>
        <begin position="107"/>
        <end position="124"/>
    </location>
</feature>
<keyword evidence="3" id="KW-1003">Cell membrane</keyword>
<dbReference type="AlphaFoldDB" id="A0A7X6M116"/>
<dbReference type="Gene3D" id="2.60.40.10">
    <property type="entry name" value="Immunoglobulins"/>
    <property type="match status" value="1"/>
</dbReference>
<dbReference type="PROSITE" id="PS50850">
    <property type="entry name" value="MFS"/>
    <property type="match status" value="1"/>
</dbReference>
<gene>
    <name evidence="10" type="ORF">HGA07_19355</name>
</gene>
<feature type="transmembrane region" description="Helical" evidence="8">
    <location>
        <begin position="199"/>
        <end position="216"/>
    </location>
</feature>
<feature type="transmembrane region" description="Helical" evidence="8">
    <location>
        <begin position="446"/>
        <end position="466"/>
    </location>
</feature>
<feature type="transmembrane region" description="Helical" evidence="8">
    <location>
        <begin position="76"/>
        <end position="95"/>
    </location>
</feature>
<feature type="transmembrane region" description="Helical" evidence="8">
    <location>
        <begin position="236"/>
        <end position="254"/>
    </location>
</feature>
<keyword evidence="5 8" id="KW-1133">Transmembrane helix</keyword>
<keyword evidence="11" id="KW-1185">Reference proteome</keyword>
<keyword evidence="6 8" id="KW-0472">Membrane</keyword>
<dbReference type="EMBL" id="JAAXPE010000021">
    <property type="protein sequence ID" value="NKY87779.1"/>
    <property type="molecule type" value="Genomic_DNA"/>
</dbReference>